<dbReference type="EMBL" id="SNRW01039198">
    <property type="protein sequence ID" value="KAA6352852.1"/>
    <property type="molecule type" value="Genomic_DNA"/>
</dbReference>
<reference evidence="2 3" key="1">
    <citation type="submission" date="2019-03" db="EMBL/GenBank/DDBJ databases">
        <title>Single cell metagenomics reveals metabolic interactions within the superorganism composed of flagellate Streblomastix strix and complex community of Bacteroidetes bacteria on its surface.</title>
        <authorList>
            <person name="Treitli S.C."/>
            <person name="Kolisko M."/>
            <person name="Husnik F."/>
            <person name="Keeling P."/>
            <person name="Hampl V."/>
        </authorList>
    </citation>
    <scope>NUCLEOTIDE SEQUENCE [LARGE SCALE GENOMIC DNA]</scope>
    <source>
        <strain evidence="2">ST1C</strain>
    </source>
</reference>
<evidence type="ECO:0000256" key="1">
    <source>
        <dbReference type="SAM" id="MobiDB-lite"/>
    </source>
</evidence>
<organism evidence="2 3">
    <name type="scientific">Streblomastix strix</name>
    <dbReference type="NCBI Taxonomy" id="222440"/>
    <lineage>
        <taxon>Eukaryota</taxon>
        <taxon>Metamonada</taxon>
        <taxon>Preaxostyla</taxon>
        <taxon>Oxymonadida</taxon>
        <taxon>Streblomastigidae</taxon>
        <taxon>Streblomastix</taxon>
    </lineage>
</organism>
<dbReference type="Proteomes" id="UP000324800">
    <property type="component" value="Unassembled WGS sequence"/>
</dbReference>
<protein>
    <submittedName>
        <fullName evidence="2">Uncharacterized protein</fullName>
    </submittedName>
</protein>
<evidence type="ECO:0000313" key="2">
    <source>
        <dbReference type="EMBL" id="KAA6352852.1"/>
    </source>
</evidence>
<dbReference type="AlphaFoldDB" id="A0A5J4T4D6"/>
<gene>
    <name evidence="2" type="ORF">EZS28_051621</name>
</gene>
<feature type="region of interest" description="Disordered" evidence="1">
    <location>
        <begin position="23"/>
        <end position="43"/>
    </location>
</feature>
<comment type="caution">
    <text evidence="2">The sequence shown here is derived from an EMBL/GenBank/DDBJ whole genome shotgun (WGS) entry which is preliminary data.</text>
</comment>
<feature type="compositionally biased region" description="Basic and acidic residues" evidence="1">
    <location>
        <begin position="190"/>
        <end position="224"/>
    </location>
</feature>
<sequence length="267" mass="31281">MLNQNENQALAQNQEIQIRRIQDDMPLPGSGPRDQPPPGHGLYAQRNAAIQQSTIFLQTLNTEQETPGIPNILTKETIKEHMHKWMLKGFDLLPVGKDDEGNHWPGFGPGVPHATDWRKAKQQGQILSMDDVRTFWKEHDFDLKVACVRRDYDSEDDSETLQPSKTTRREFRNKFGRNRNRSLSPHSKRSRYDSPDRDNESRERSRSRSYSRSKEHQSTRETTDKGYNGFETRNEQRSRGRGTYRGRGYNYQGRGQSYQDRDQWIQE</sequence>
<evidence type="ECO:0000313" key="3">
    <source>
        <dbReference type="Proteomes" id="UP000324800"/>
    </source>
</evidence>
<name>A0A5J4T4D6_9EUKA</name>
<feature type="non-terminal residue" evidence="2">
    <location>
        <position position="267"/>
    </location>
</feature>
<proteinExistence type="predicted"/>
<feature type="compositionally biased region" description="Low complexity" evidence="1">
    <location>
        <begin position="246"/>
        <end position="258"/>
    </location>
</feature>
<accession>A0A5J4T4D6</accession>
<feature type="region of interest" description="Disordered" evidence="1">
    <location>
        <begin position="152"/>
        <end position="267"/>
    </location>
</feature>